<dbReference type="PANTHER" id="PTHR30055">
    <property type="entry name" value="HTH-TYPE TRANSCRIPTIONAL REGULATOR RUTR"/>
    <property type="match status" value="1"/>
</dbReference>
<dbReference type="STRING" id="479433.Caci_4233"/>
<evidence type="ECO:0000259" key="5">
    <source>
        <dbReference type="PROSITE" id="PS50977"/>
    </source>
</evidence>
<dbReference type="Proteomes" id="UP000000851">
    <property type="component" value="Chromosome"/>
</dbReference>
<dbReference type="PANTHER" id="PTHR30055:SF238">
    <property type="entry name" value="MYCOFACTOCIN BIOSYNTHESIS TRANSCRIPTIONAL REGULATOR MFTR-RELATED"/>
    <property type="match status" value="1"/>
</dbReference>
<dbReference type="InterPro" id="IPR001647">
    <property type="entry name" value="HTH_TetR"/>
</dbReference>
<proteinExistence type="predicted"/>
<dbReference type="PRINTS" id="PR00455">
    <property type="entry name" value="HTHTETR"/>
</dbReference>
<feature type="DNA-binding region" description="H-T-H motif" evidence="4">
    <location>
        <begin position="38"/>
        <end position="57"/>
    </location>
</feature>
<dbReference type="EMBL" id="CP001700">
    <property type="protein sequence ID" value="ACU73097.1"/>
    <property type="molecule type" value="Genomic_DNA"/>
</dbReference>
<sequence>MKRTYTSPVRAAGARETHAAILRAAESLFVERGYVQTTVAGIAERAGVALNTVYTSVGGKPAIVEALAVEGTEDEGIQASLAAVHVATEPREVLRLTAESTGAITRRHEAILTVLFDNATADPAVAAAAEQAIKRYREHLSVIAEHLVGLGAVHTDEVRTEQVLWFFFGQTAWKTVRGFGWSWTEGAEWLTAQAASALLP</sequence>
<evidence type="ECO:0000313" key="6">
    <source>
        <dbReference type="EMBL" id="ACU73097.1"/>
    </source>
</evidence>
<feature type="domain" description="HTH tetR-type" evidence="5">
    <location>
        <begin position="15"/>
        <end position="75"/>
    </location>
</feature>
<dbReference type="GO" id="GO:0003700">
    <property type="term" value="F:DNA-binding transcription factor activity"/>
    <property type="evidence" value="ECO:0007669"/>
    <property type="project" value="TreeGrafter"/>
</dbReference>
<dbReference type="InParanoid" id="C7QI52"/>
<dbReference type="AlphaFoldDB" id="C7QI52"/>
<name>C7QI52_CATAD</name>
<protein>
    <submittedName>
        <fullName evidence="6">Transcriptional regulator, TetR family</fullName>
    </submittedName>
</protein>
<dbReference type="PROSITE" id="PS50977">
    <property type="entry name" value="HTH_TETR_2"/>
    <property type="match status" value="1"/>
</dbReference>
<organism evidence="6 7">
    <name type="scientific">Catenulispora acidiphila (strain DSM 44928 / JCM 14897 / NBRC 102108 / NRRL B-24433 / ID139908)</name>
    <dbReference type="NCBI Taxonomy" id="479433"/>
    <lineage>
        <taxon>Bacteria</taxon>
        <taxon>Bacillati</taxon>
        <taxon>Actinomycetota</taxon>
        <taxon>Actinomycetes</taxon>
        <taxon>Catenulisporales</taxon>
        <taxon>Catenulisporaceae</taxon>
        <taxon>Catenulispora</taxon>
    </lineage>
</organism>
<evidence type="ECO:0000313" key="7">
    <source>
        <dbReference type="Proteomes" id="UP000000851"/>
    </source>
</evidence>
<dbReference type="HOGENOM" id="CLU_107911_0_0_11"/>
<keyword evidence="2 4" id="KW-0238">DNA-binding</keyword>
<evidence type="ECO:0000256" key="3">
    <source>
        <dbReference type="ARBA" id="ARBA00023163"/>
    </source>
</evidence>
<accession>C7QI52</accession>
<dbReference type="InterPro" id="IPR009057">
    <property type="entry name" value="Homeodomain-like_sf"/>
</dbReference>
<dbReference type="GO" id="GO:0000976">
    <property type="term" value="F:transcription cis-regulatory region binding"/>
    <property type="evidence" value="ECO:0007669"/>
    <property type="project" value="TreeGrafter"/>
</dbReference>
<keyword evidence="1" id="KW-0805">Transcription regulation</keyword>
<keyword evidence="3" id="KW-0804">Transcription</keyword>
<dbReference type="KEGG" id="cai:Caci_4233"/>
<evidence type="ECO:0000256" key="2">
    <source>
        <dbReference type="ARBA" id="ARBA00023125"/>
    </source>
</evidence>
<dbReference type="InterPro" id="IPR050109">
    <property type="entry name" value="HTH-type_TetR-like_transc_reg"/>
</dbReference>
<evidence type="ECO:0000256" key="1">
    <source>
        <dbReference type="ARBA" id="ARBA00023015"/>
    </source>
</evidence>
<dbReference type="SUPFAM" id="SSF46689">
    <property type="entry name" value="Homeodomain-like"/>
    <property type="match status" value="1"/>
</dbReference>
<gene>
    <name evidence="6" type="ordered locus">Caci_4233</name>
</gene>
<dbReference type="eggNOG" id="COG1309">
    <property type="taxonomic scope" value="Bacteria"/>
</dbReference>
<dbReference type="Pfam" id="PF00440">
    <property type="entry name" value="TetR_N"/>
    <property type="match status" value="1"/>
</dbReference>
<dbReference type="Gene3D" id="1.10.357.10">
    <property type="entry name" value="Tetracycline Repressor, domain 2"/>
    <property type="match status" value="1"/>
</dbReference>
<evidence type="ECO:0000256" key="4">
    <source>
        <dbReference type="PROSITE-ProRule" id="PRU00335"/>
    </source>
</evidence>
<keyword evidence="7" id="KW-1185">Reference proteome</keyword>
<reference evidence="6 7" key="1">
    <citation type="journal article" date="2009" name="Stand. Genomic Sci.">
        <title>Complete genome sequence of Catenulispora acidiphila type strain (ID 139908).</title>
        <authorList>
            <person name="Copeland A."/>
            <person name="Lapidus A."/>
            <person name="Glavina Del Rio T."/>
            <person name="Nolan M."/>
            <person name="Lucas S."/>
            <person name="Chen F."/>
            <person name="Tice H."/>
            <person name="Cheng J.F."/>
            <person name="Bruce D."/>
            <person name="Goodwin L."/>
            <person name="Pitluck S."/>
            <person name="Mikhailova N."/>
            <person name="Pati A."/>
            <person name="Ivanova N."/>
            <person name="Mavromatis K."/>
            <person name="Chen A."/>
            <person name="Palaniappan K."/>
            <person name="Chain P."/>
            <person name="Land M."/>
            <person name="Hauser L."/>
            <person name="Chang Y.J."/>
            <person name="Jeffries C.D."/>
            <person name="Chertkov O."/>
            <person name="Brettin T."/>
            <person name="Detter J.C."/>
            <person name="Han C."/>
            <person name="Ali Z."/>
            <person name="Tindall B.J."/>
            <person name="Goker M."/>
            <person name="Bristow J."/>
            <person name="Eisen J.A."/>
            <person name="Markowitz V."/>
            <person name="Hugenholtz P."/>
            <person name="Kyrpides N.C."/>
            <person name="Klenk H.P."/>
        </authorList>
    </citation>
    <scope>NUCLEOTIDE SEQUENCE [LARGE SCALE GENOMIC DNA]</scope>
    <source>
        <strain evidence="7">DSM 44928 / JCM 14897 / NBRC 102108 / NRRL B-24433 / ID139908</strain>
    </source>
</reference>